<dbReference type="InterPro" id="IPR036097">
    <property type="entry name" value="HisK_dim/P_sf"/>
</dbReference>
<evidence type="ECO:0000256" key="4">
    <source>
        <dbReference type="ARBA" id="ARBA00022553"/>
    </source>
</evidence>
<dbReference type="PANTHER" id="PTHR45453:SF1">
    <property type="entry name" value="PHOSPHATE REGULON SENSOR PROTEIN PHOR"/>
    <property type="match status" value="1"/>
</dbReference>
<protein>
    <recommendedName>
        <fullName evidence="3">histidine kinase</fullName>
        <ecNumber evidence="3">2.7.13.3</ecNumber>
    </recommendedName>
</protein>
<dbReference type="CDD" id="cd00075">
    <property type="entry name" value="HATPase"/>
    <property type="match status" value="1"/>
</dbReference>
<dbReference type="SMART" id="SM00388">
    <property type="entry name" value="HisKA"/>
    <property type="match status" value="1"/>
</dbReference>
<dbReference type="Gene3D" id="3.30.565.10">
    <property type="entry name" value="Histidine kinase-like ATPase, C-terminal domain"/>
    <property type="match status" value="1"/>
</dbReference>
<dbReference type="InterPro" id="IPR036890">
    <property type="entry name" value="HATPase_C_sf"/>
</dbReference>
<dbReference type="SMART" id="SM00387">
    <property type="entry name" value="HATPase_c"/>
    <property type="match status" value="1"/>
</dbReference>
<keyword evidence="10" id="KW-0472">Membrane</keyword>
<sequence>MGAVIFIVITLVIITFIALTRLFSFKNEVRKIVRQLQLYNNRKTNKKIDITLIDQDIEHLGVEVNRLIDLYVMENRKRVLFEKEQRQAVANMSHDLRTPLTSIIGYIQIANNENLSEVEKEELLAIAFDRAKRLERLLNDFFELSVLESTDYELKLQRINLTKLLTEVLVSFYDRFQEKRLEPTIEGLENNVTIFADHSAVTRVIENLLSNTLKHADGNIMIRLEEQNGVASLMITNDALSLTEQDVQHMFDRFYMADQSRSGKSTGLGLSIVKSLMEKMNGSISSKLNDGQLSIICEWKTVKK</sequence>
<comment type="catalytic activity">
    <reaction evidence="1">
        <text>ATP + protein L-histidine = ADP + protein N-phospho-L-histidine.</text>
        <dbReference type="EC" id="2.7.13.3"/>
    </reaction>
</comment>
<evidence type="ECO:0000256" key="10">
    <source>
        <dbReference type="SAM" id="Phobius"/>
    </source>
</evidence>
<dbReference type="PROSITE" id="PS50109">
    <property type="entry name" value="HIS_KIN"/>
    <property type="match status" value="1"/>
</dbReference>
<dbReference type="SUPFAM" id="SSF55874">
    <property type="entry name" value="ATPase domain of HSP90 chaperone/DNA topoisomerase II/histidine kinase"/>
    <property type="match status" value="1"/>
</dbReference>
<evidence type="ECO:0000256" key="3">
    <source>
        <dbReference type="ARBA" id="ARBA00012438"/>
    </source>
</evidence>
<evidence type="ECO:0000256" key="1">
    <source>
        <dbReference type="ARBA" id="ARBA00000085"/>
    </source>
</evidence>
<keyword evidence="10" id="KW-1133">Transmembrane helix</keyword>
<keyword evidence="9" id="KW-0902">Two-component regulatory system</keyword>
<dbReference type="PANTHER" id="PTHR45453">
    <property type="entry name" value="PHOSPHATE REGULON SENSOR PROTEIN PHOR"/>
    <property type="match status" value="1"/>
</dbReference>
<accession>A0ABW0RCJ4</accession>
<dbReference type="InterPro" id="IPR050351">
    <property type="entry name" value="BphY/WalK/GraS-like"/>
</dbReference>
<dbReference type="Proteomes" id="UP001595978">
    <property type="component" value="Unassembled WGS sequence"/>
</dbReference>
<dbReference type="InterPro" id="IPR003661">
    <property type="entry name" value="HisK_dim/P_dom"/>
</dbReference>
<keyword evidence="4" id="KW-0597">Phosphoprotein</keyword>
<keyword evidence="5" id="KW-0808">Transferase</keyword>
<dbReference type="RefSeq" id="WP_390309716.1">
    <property type="nucleotide sequence ID" value="NZ_JBHSNQ010000141.1"/>
</dbReference>
<keyword evidence="10" id="KW-0812">Transmembrane</keyword>
<dbReference type="InterPro" id="IPR003594">
    <property type="entry name" value="HATPase_dom"/>
</dbReference>
<gene>
    <name evidence="12" type="ORF">ACFPOH_11345</name>
</gene>
<dbReference type="Gene3D" id="1.10.287.130">
    <property type="match status" value="1"/>
</dbReference>
<dbReference type="GO" id="GO:0016301">
    <property type="term" value="F:kinase activity"/>
    <property type="evidence" value="ECO:0007669"/>
    <property type="project" value="UniProtKB-KW"/>
</dbReference>
<evidence type="ECO:0000256" key="8">
    <source>
        <dbReference type="ARBA" id="ARBA00022840"/>
    </source>
</evidence>
<dbReference type="Pfam" id="PF00512">
    <property type="entry name" value="HisKA"/>
    <property type="match status" value="1"/>
</dbReference>
<proteinExistence type="predicted"/>
<keyword evidence="6" id="KW-0547">Nucleotide-binding</keyword>
<dbReference type="PRINTS" id="PR01780">
    <property type="entry name" value="LANTIREGPROT"/>
</dbReference>
<keyword evidence="13" id="KW-1185">Reference proteome</keyword>
<keyword evidence="8" id="KW-0067">ATP-binding</keyword>
<feature type="transmembrane region" description="Helical" evidence="10">
    <location>
        <begin position="6"/>
        <end position="24"/>
    </location>
</feature>
<feature type="domain" description="Histidine kinase" evidence="11">
    <location>
        <begin position="91"/>
        <end position="285"/>
    </location>
</feature>
<dbReference type="CDD" id="cd00082">
    <property type="entry name" value="HisKA"/>
    <property type="match status" value="1"/>
</dbReference>
<dbReference type="Pfam" id="PF02518">
    <property type="entry name" value="HATPase_c"/>
    <property type="match status" value="1"/>
</dbReference>
<reference evidence="13" key="1">
    <citation type="journal article" date="2019" name="Int. J. Syst. Evol. Microbiol.">
        <title>The Global Catalogue of Microorganisms (GCM) 10K type strain sequencing project: providing services to taxonomists for standard genome sequencing and annotation.</title>
        <authorList>
            <consortium name="The Broad Institute Genomics Platform"/>
            <consortium name="The Broad Institute Genome Sequencing Center for Infectious Disease"/>
            <person name="Wu L."/>
            <person name="Ma J."/>
        </authorList>
    </citation>
    <scope>NUCLEOTIDE SEQUENCE [LARGE SCALE GENOMIC DNA]</scope>
    <source>
        <strain evidence="13">CCUG 56331</strain>
    </source>
</reference>
<dbReference type="EC" id="2.7.13.3" evidence="3"/>
<dbReference type="EMBL" id="JBHSNQ010000141">
    <property type="protein sequence ID" value="MFC5542313.1"/>
    <property type="molecule type" value="Genomic_DNA"/>
</dbReference>
<dbReference type="SUPFAM" id="SSF47384">
    <property type="entry name" value="Homodimeric domain of signal transducing histidine kinase"/>
    <property type="match status" value="1"/>
</dbReference>
<dbReference type="InterPro" id="IPR005467">
    <property type="entry name" value="His_kinase_dom"/>
</dbReference>
<keyword evidence="7 12" id="KW-0418">Kinase</keyword>
<evidence type="ECO:0000313" key="12">
    <source>
        <dbReference type="EMBL" id="MFC5542313.1"/>
    </source>
</evidence>
<evidence type="ECO:0000256" key="2">
    <source>
        <dbReference type="ARBA" id="ARBA00004370"/>
    </source>
</evidence>
<comment type="caution">
    <text evidence="12">The sequence shown here is derived from an EMBL/GenBank/DDBJ whole genome shotgun (WGS) entry which is preliminary data.</text>
</comment>
<comment type="subcellular location">
    <subcellularLocation>
        <location evidence="2">Membrane</location>
    </subcellularLocation>
</comment>
<evidence type="ECO:0000256" key="7">
    <source>
        <dbReference type="ARBA" id="ARBA00022777"/>
    </source>
</evidence>
<evidence type="ECO:0000259" key="11">
    <source>
        <dbReference type="PROSITE" id="PS50109"/>
    </source>
</evidence>
<evidence type="ECO:0000256" key="6">
    <source>
        <dbReference type="ARBA" id="ARBA00022741"/>
    </source>
</evidence>
<dbReference type="InterPro" id="IPR008358">
    <property type="entry name" value="Sig_transdc_His_kin/Pase_MprB"/>
</dbReference>
<evidence type="ECO:0000313" key="13">
    <source>
        <dbReference type="Proteomes" id="UP001595978"/>
    </source>
</evidence>
<organism evidence="12 13">
    <name type="scientific">Ureibacillus suwonensis</name>
    <dbReference type="NCBI Taxonomy" id="313007"/>
    <lineage>
        <taxon>Bacteria</taxon>
        <taxon>Bacillati</taxon>
        <taxon>Bacillota</taxon>
        <taxon>Bacilli</taxon>
        <taxon>Bacillales</taxon>
        <taxon>Caryophanaceae</taxon>
        <taxon>Ureibacillus</taxon>
    </lineage>
</organism>
<evidence type="ECO:0000256" key="5">
    <source>
        <dbReference type="ARBA" id="ARBA00022679"/>
    </source>
</evidence>
<evidence type="ECO:0000256" key="9">
    <source>
        <dbReference type="ARBA" id="ARBA00023012"/>
    </source>
</evidence>
<name>A0ABW0RCJ4_9BACL</name>